<comment type="caution">
    <text evidence="1">The sequence shown here is derived from an EMBL/GenBank/DDBJ whole genome shotgun (WGS) entry which is preliminary data.</text>
</comment>
<evidence type="ECO:0000313" key="1">
    <source>
        <dbReference type="EMBL" id="EOR92636.1"/>
    </source>
</evidence>
<keyword evidence="2" id="KW-1185">Reference proteome</keyword>
<organism evidence="1 2">
    <name type="scientific">Arcticibacter svalbardensis MN12-7</name>
    <dbReference type="NCBI Taxonomy" id="1150600"/>
    <lineage>
        <taxon>Bacteria</taxon>
        <taxon>Pseudomonadati</taxon>
        <taxon>Bacteroidota</taxon>
        <taxon>Sphingobacteriia</taxon>
        <taxon>Sphingobacteriales</taxon>
        <taxon>Sphingobacteriaceae</taxon>
        <taxon>Arcticibacter</taxon>
    </lineage>
</organism>
<dbReference type="RefSeq" id="WP_016197366.1">
    <property type="nucleotide sequence ID" value="NZ_AQPN01000145.1"/>
</dbReference>
<dbReference type="OrthoDB" id="3495561at2"/>
<protein>
    <recommendedName>
        <fullName evidence="3">Lipoprotein</fullName>
    </recommendedName>
</protein>
<dbReference type="Proteomes" id="UP000014174">
    <property type="component" value="Unassembled WGS sequence"/>
</dbReference>
<evidence type="ECO:0000313" key="2">
    <source>
        <dbReference type="Proteomes" id="UP000014174"/>
    </source>
</evidence>
<dbReference type="EMBL" id="AQPN01000145">
    <property type="protein sequence ID" value="EOR92636.1"/>
    <property type="molecule type" value="Genomic_DNA"/>
</dbReference>
<reference evidence="1 2" key="1">
    <citation type="journal article" date="2013" name="Genome Announc.">
        <title>Draft Genome Sequence of Arcticibacter svalbardensis Strain MN12-7T, a Member of the Family Sphingobacteriaceae Isolated from an Arctic Soil Sample.</title>
        <authorList>
            <person name="Shivaji S."/>
            <person name="Ara S."/>
            <person name="Prasad S."/>
            <person name="Manasa B.P."/>
            <person name="Begum Z."/>
            <person name="Singh A."/>
            <person name="Kumar Pinnaka A."/>
        </authorList>
    </citation>
    <scope>NUCLEOTIDE SEQUENCE [LARGE SCALE GENOMIC DNA]</scope>
    <source>
        <strain evidence="1 2">MN12-7</strain>
    </source>
</reference>
<accession>R9GLR6</accession>
<dbReference type="PROSITE" id="PS51257">
    <property type="entry name" value="PROKAR_LIPOPROTEIN"/>
    <property type="match status" value="1"/>
</dbReference>
<proteinExistence type="predicted"/>
<gene>
    <name evidence="1" type="ORF">ADIARSV_4148</name>
</gene>
<sequence length="268" mass="29886">MKKSSHNFLLVALIATTLSSCSKKETFTDVVPEKDDLAQTSIYTIPLGTGTHNDTLTIHLNLPPINYPLVPDDTGDGSTGEHTWIEFLNPDYLKETCLLDISKLKAGYFYHQIGTKSFSVAFFDRDEERICMQKLKANKPTPLGWSSEWNIPPYVEKKNPEVLFNSTDNGSFTFVLSKPCTEFGFELTPNIQGENVNYTVIYGNYQYDGTSGEIQPLTVYNPGLARIFALKAKKSFTVVEVISYDDPDEVGYTAGGSAITNIRYTLAQ</sequence>
<evidence type="ECO:0008006" key="3">
    <source>
        <dbReference type="Google" id="ProtNLM"/>
    </source>
</evidence>
<name>R9GLR6_9SPHI</name>
<dbReference type="AlphaFoldDB" id="R9GLR6"/>